<dbReference type="AlphaFoldDB" id="A0A392QVU3"/>
<reference evidence="2 3" key="1">
    <citation type="journal article" date="2018" name="Front. Plant Sci.">
        <title>Red Clover (Trifolium pratense) and Zigzag Clover (T. medium) - A Picture of Genomic Similarities and Differences.</title>
        <authorList>
            <person name="Dluhosova J."/>
            <person name="Istvanek J."/>
            <person name="Nedelnik J."/>
            <person name="Repkova J."/>
        </authorList>
    </citation>
    <scope>NUCLEOTIDE SEQUENCE [LARGE SCALE GENOMIC DNA]</scope>
    <source>
        <strain evidence="3">cv. 10/8</strain>
        <tissue evidence="2">Leaf</tissue>
    </source>
</reference>
<accession>A0A392QVU3</accession>
<feature type="compositionally biased region" description="Low complexity" evidence="1">
    <location>
        <begin position="49"/>
        <end position="63"/>
    </location>
</feature>
<evidence type="ECO:0000313" key="3">
    <source>
        <dbReference type="Proteomes" id="UP000265520"/>
    </source>
</evidence>
<feature type="region of interest" description="Disordered" evidence="1">
    <location>
        <begin position="46"/>
        <end position="65"/>
    </location>
</feature>
<keyword evidence="3" id="KW-1185">Reference proteome</keyword>
<dbReference type="Proteomes" id="UP000265520">
    <property type="component" value="Unassembled WGS sequence"/>
</dbReference>
<name>A0A392QVU3_9FABA</name>
<feature type="non-terminal residue" evidence="2">
    <location>
        <position position="1"/>
    </location>
</feature>
<dbReference type="EMBL" id="LXQA010166071">
    <property type="protein sequence ID" value="MCI28483.1"/>
    <property type="molecule type" value="Genomic_DNA"/>
</dbReference>
<proteinExistence type="predicted"/>
<feature type="non-terminal residue" evidence="2">
    <location>
        <position position="92"/>
    </location>
</feature>
<organism evidence="2 3">
    <name type="scientific">Trifolium medium</name>
    <dbReference type="NCBI Taxonomy" id="97028"/>
    <lineage>
        <taxon>Eukaryota</taxon>
        <taxon>Viridiplantae</taxon>
        <taxon>Streptophyta</taxon>
        <taxon>Embryophyta</taxon>
        <taxon>Tracheophyta</taxon>
        <taxon>Spermatophyta</taxon>
        <taxon>Magnoliopsida</taxon>
        <taxon>eudicotyledons</taxon>
        <taxon>Gunneridae</taxon>
        <taxon>Pentapetalae</taxon>
        <taxon>rosids</taxon>
        <taxon>fabids</taxon>
        <taxon>Fabales</taxon>
        <taxon>Fabaceae</taxon>
        <taxon>Papilionoideae</taxon>
        <taxon>50 kb inversion clade</taxon>
        <taxon>NPAAA clade</taxon>
        <taxon>Hologalegina</taxon>
        <taxon>IRL clade</taxon>
        <taxon>Trifolieae</taxon>
        <taxon>Trifolium</taxon>
    </lineage>
</organism>
<evidence type="ECO:0000256" key="1">
    <source>
        <dbReference type="SAM" id="MobiDB-lite"/>
    </source>
</evidence>
<comment type="caution">
    <text evidence="2">The sequence shown here is derived from an EMBL/GenBank/DDBJ whole genome shotgun (WGS) entry which is preliminary data.</text>
</comment>
<evidence type="ECO:0000313" key="2">
    <source>
        <dbReference type="EMBL" id="MCI28483.1"/>
    </source>
</evidence>
<protein>
    <submittedName>
        <fullName evidence="2">Pre-mRNA-splicing factor RSE1</fullName>
    </submittedName>
</protein>
<sequence>AKGRLLVLCIDHVQNSDSGSMTFCSKAGSSSQKTSPFNEIVGHVPEQLSSSSLGSSPDDNSSDGIKLDENEIWQFRLVSATTWPGIVHAICP</sequence>